<dbReference type="Proteomes" id="UP000004105">
    <property type="component" value="Unassembled WGS sequence"/>
</dbReference>
<accession>F2BF13</accession>
<dbReference type="EMBL" id="AFAY01000048">
    <property type="protein sequence ID" value="EGF08885.1"/>
    <property type="molecule type" value="Genomic_DNA"/>
</dbReference>
<dbReference type="HOGENOM" id="CLU_2807959_0_0_4"/>
<protein>
    <submittedName>
        <fullName evidence="1">Uncharacterized protein</fullName>
    </submittedName>
</protein>
<proteinExistence type="predicted"/>
<organism evidence="1 2">
    <name type="scientific">Neisseria bacilliformis ATCC BAA-1200</name>
    <dbReference type="NCBI Taxonomy" id="888742"/>
    <lineage>
        <taxon>Bacteria</taxon>
        <taxon>Pseudomonadati</taxon>
        <taxon>Pseudomonadota</taxon>
        <taxon>Betaproteobacteria</taxon>
        <taxon>Neisseriales</taxon>
        <taxon>Neisseriaceae</taxon>
        <taxon>Neisseria</taxon>
    </lineage>
</organism>
<keyword evidence="2" id="KW-1185">Reference proteome</keyword>
<dbReference type="AlphaFoldDB" id="F2BF13"/>
<comment type="caution">
    <text evidence="1">The sequence shown here is derived from an EMBL/GenBank/DDBJ whole genome shotgun (WGS) entry which is preliminary data.</text>
</comment>
<evidence type="ECO:0000313" key="2">
    <source>
        <dbReference type="Proteomes" id="UP000004105"/>
    </source>
</evidence>
<sequence>MRGLRHTPYPNGTHFLFANGFISKQPQTQRGRLKTQFRHKRKRFSDGLFVCPISAKPILRSAPDFPW</sequence>
<evidence type="ECO:0000313" key="1">
    <source>
        <dbReference type="EMBL" id="EGF08885.1"/>
    </source>
</evidence>
<reference evidence="1 2" key="1">
    <citation type="submission" date="2011-02" db="EMBL/GenBank/DDBJ databases">
        <authorList>
            <person name="Muzny D."/>
            <person name="Qin X."/>
            <person name="Deng J."/>
            <person name="Jiang H."/>
            <person name="Liu Y."/>
            <person name="Qu J."/>
            <person name="Song X.-Z."/>
            <person name="Zhang L."/>
            <person name="Thornton R."/>
            <person name="Coyle M."/>
            <person name="Francisco L."/>
            <person name="Jackson L."/>
            <person name="Javaid M."/>
            <person name="Korchina V."/>
            <person name="Kovar C."/>
            <person name="Mata R."/>
            <person name="Mathew T."/>
            <person name="Ngo R."/>
            <person name="Nguyen L."/>
            <person name="Nguyen N."/>
            <person name="Okwuonu G."/>
            <person name="Ongeri F."/>
            <person name="Pham C."/>
            <person name="Simmons D."/>
            <person name="Wilczek-Boney K."/>
            <person name="Hale W."/>
            <person name="Jakkamsetti A."/>
            <person name="Pham P."/>
            <person name="Ruth R."/>
            <person name="San Lucas F."/>
            <person name="Warren J."/>
            <person name="Zhang J."/>
            <person name="Zhao Z."/>
            <person name="Zhou C."/>
            <person name="Zhu D."/>
            <person name="Lee S."/>
            <person name="Bess C."/>
            <person name="Blankenburg K."/>
            <person name="Forbes L."/>
            <person name="Fu Q."/>
            <person name="Gubbala S."/>
            <person name="Hirani K."/>
            <person name="Jayaseelan J.C."/>
            <person name="Lara F."/>
            <person name="Munidasa M."/>
            <person name="Palculict T."/>
            <person name="Patil S."/>
            <person name="Pu L.-L."/>
            <person name="Saada N."/>
            <person name="Tang L."/>
            <person name="Weissenberger G."/>
            <person name="Zhu Y."/>
            <person name="Hemphill L."/>
            <person name="Shang Y."/>
            <person name="Youmans B."/>
            <person name="Ayvaz T."/>
            <person name="Ross M."/>
            <person name="Santibanez J."/>
            <person name="Aqrawi P."/>
            <person name="Gross S."/>
            <person name="Joshi V."/>
            <person name="Fowler G."/>
            <person name="Nazareth L."/>
            <person name="Reid J."/>
            <person name="Worley K."/>
            <person name="Petrosino J."/>
            <person name="Highlander S."/>
            <person name="Gibbs R."/>
        </authorList>
    </citation>
    <scope>NUCLEOTIDE SEQUENCE [LARGE SCALE GENOMIC DNA]</scope>
    <source>
        <strain evidence="1 2">ATCC BAA-1200</strain>
    </source>
</reference>
<name>F2BF13_9NEIS</name>
<gene>
    <name evidence="1" type="ORF">HMPREF9123_2320</name>
</gene>